<keyword evidence="3" id="KW-1185">Reference proteome</keyword>
<dbReference type="STRING" id="1280847.SAMN04488036_105185"/>
<name>A0A1I4F7N0_9RHOB</name>
<evidence type="ECO:0000313" key="3">
    <source>
        <dbReference type="Proteomes" id="UP000198851"/>
    </source>
</evidence>
<dbReference type="Pfam" id="PF09350">
    <property type="entry name" value="DJC28_CD"/>
    <property type="match status" value="1"/>
</dbReference>
<proteinExistence type="predicted"/>
<protein>
    <recommendedName>
        <fullName evidence="1">DnaJ homologue subfamily C member 28 conserved domain-containing protein</fullName>
    </recommendedName>
</protein>
<dbReference type="Proteomes" id="UP000198851">
    <property type="component" value="Unassembled WGS sequence"/>
</dbReference>
<dbReference type="OrthoDB" id="8448455at2"/>
<reference evidence="3" key="1">
    <citation type="submission" date="2016-10" db="EMBL/GenBank/DDBJ databases">
        <authorList>
            <person name="Varghese N."/>
            <person name="Submissions S."/>
        </authorList>
    </citation>
    <scope>NUCLEOTIDE SEQUENCE [LARGE SCALE GENOMIC DNA]</scope>
    <source>
        <strain evidence="3">DSM 28453</strain>
    </source>
</reference>
<dbReference type="AlphaFoldDB" id="A0A1I4F7N0"/>
<evidence type="ECO:0000259" key="1">
    <source>
        <dbReference type="Pfam" id="PF09350"/>
    </source>
</evidence>
<dbReference type="EMBL" id="FOSZ01000005">
    <property type="protein sequence ID" value="SFL12421.1"/>
    <property type="molecule type" value="Genomic_DNA"/>
</dbReference>
<dbReference type="InterPro" id="IPR018961">
    <property type="entry name" value="DnaJ_homolog_subfam-C_membr-28"/>
</dbReference>
<evidence type="ECO:0000313" key="2">
    <source>
        <dbReference type="EMBL" id="SFL12421.1"/>
    </source>
</evidence>
<dbReference type="RefSeq" id="WP_093324397.1">
    <property type="nucleotide sequence ID" value="NZ_FOSZ01000005.1"/>
</dbReference>
<organism evidence="2 3">
    <name type="scientific">Shimia haliotis</name>
    <dbReference type="NCBI Taxonomy" id="1280847"/>
    <lineage>
        <taxon>Bacteria</taxon>
        <taxon>Pseudomonadati</taxon>
        <taxon>Pseudomonadota</taxon>
        <taxon>Alphaproteobacteria</taxon>
        <taxon>Rhodobacterales</taxon>
        <taxon>Roseobacteraceae</taxon>
    </lineage>
</organism>
<sequence>MTHSISSLIERQMLKAQAEGQLDNISGAGKPLPRKYVTETGMASVSSTIKAGMGVPRRQGPLKEQLAEARKSLQDTTDPEKKKALVAEIAKLELAYNIEREAYLNFMK</sequence>
<gene>
    <name evidence="2" type="ORF">SAMN04488036_105185</name>
</gene>
<feature type="domain" description="DnaJ homologue subfamily C member 28 conserved" evidence="1">
    <location>
        <begin position="8"/>
        <end position="36"/>
    </location>
</feature>
<accession>A0A1I4F7N0</accession>